<dbReference type="InterPro" id="IPR050954">
    <property type="entry name" value="ET_IronSulfur_Cluster-Binding"/>
</dbReference>
<dbReference type="AlphaFoldDB" id="A0A7J0BG90"/>
<dbReference type="PROSITE" id="PS51379">
    <property type="entry name" value="4FE4S_FER_2"/>
    <property type="match status" value="3"/>
</dbReference>
<evidence type="ECO:0000256" key="3">
    <source>
        <dbReference type="ARBA" id="ARBA00023004"/>
    </source>
</evidence>
<dbReference type="Proteomes" id="UP000503840">
    <property type="component" value="Unassembled WGS sequence"/>
</dbReference>
<dbReference type="CDD" id="cd10551">
    <property type="entry name" value="PsrB"/>
    <property type="match status" value="1"/>
</dbReference>
<proteinExistence type="predicted"/>
<name>A0A7J0BG90_9BACT</name>
<protein>
    <submittedName>
        <fullName evidence="6">Menaquinone reductase, iron-sulfur cluster-binding subunit</fullName>
    </submittedName>
</protein>
<dbReference type="PROSITE" id="PS00198">
    <property type="entry name" value="4FE4S_FER_1"/>
    <property type="match status" value="1"/>
</dbReference>
<dbReference type="NCBIfam" id="NF041782">
    <property type="entry name" value="mnquin_red_QrcC"/>
    <property type="match status" value="1"/>
</dbReference>
<dbReference type="InterPro" id="IPR017896">
    <property type="entry name" value="4Fe4S_Fe-S-bd"/>
</dbReference>
<keyword evidence="3" id="KW-0408">Iron</keyword>
<feature type="domain" description="4Fe-4S ferredoxin-type" evidence="5">
    <location>
        <begin position="65"/>
        <end position="96"/>
    </location>
</feature>
<dbReference type="Gene3D" id="3.30.70.20">
    <property type="match status" value="2"/>
</dbReference>
<dbReference type="Pfam" id="PF13247">
    <property type="entry name" value="Fer4_11"/>
    <property type="match status" value="1"/>
</dbReference>
<sequence>MQVKEFKVKWGMAIDIDKCTGCGACMVACQAENNLSPIEDASNKIKVMNWLVVYELSNKKPFPEHDVAYLPRPCQQCGHPPCVSVCPVIATDKNEEGGIVSQIYPRCIGCRYCMAACPYHARYFNWLDPVWPEGMEKALTPDVSVRPRGVVEKCTFCHHRFMQAKDKAIVEGRDPEALADGDYVTSCTEACPNGAIVFGDLNNPDHQVYHLARSKYASRLLERLHADTQVYYISRREWVRRQLDNYLDNEKVKG</sequence>
<dbReference type="GO" id="GO:0051539">
    <property type="term" value="F:4 iron, 4 sulfur cluster binding"/>
    <property type="evidence" value="ECO:0007669"/>
    <property type="project" value="UniProtKB-KW"/>
</dbReference>
<evidence type="ECO:0000256" key="4">
    <source>
        <dbReference type="ARBA" id="ARBA00023014"/>
    </source>
</evidence>
<evidence type="ECO:0000313" key="6">
    <source>
        <dbReference type="EMBL" id="GFM32676.1"/>
    </source>
</evidence>
<keyword evidence="4" id="KW-0411">Iron-sulfur</keyword>
<keyword evidence="2" id="KW-0479">Metal-binding</keyword>
<feature type="domain" description="4Fe-4S ferredoxin-type" evidence="5">
    <location>
        <begin position="98"/>
        <end position="127"/>
    </location>
</feature>
<dbReference type="PANTHER" id="PTHR43177:SF3">
    <property type="entry name" value="PROTEIN NRFC HOMOLOG"/>
    <property type="match status" value="1"/>
</dbReference>
<comment type="caution">
    <text evidence="6">The sequence shown here is derived from an EMBL/GenBank/DDBJ whole genome shotgun (WGS) entry which is preliminary data.</text>
</comment>
<dbReference type="Pfam" id="PF12797">
    <property type="entry name" value="Fer4_2"/>
    <property type="match status" value="1"/>
</dbReference>
<dbReference type="InterPro" id="IPR053552">
    <property type="entry name" value="Menaquinone_reductase_QrcC"/>
</dbReference>
<dbReference type="InterPro" id="IPR017900">
    <property type="entry name" value="4Fe4S_Fe_S_CS"/>
</dbReference>
<accession>A0A7J0BG90</accession>
<keyword evidence="7" id="KW-1185">Reference proteome</keyword>
<dbReference type="EMBL" id="BLVO01000012">
    <property type="protein sequence ID" value="GFM32676.1"/>
    <property type="molecule type" value="Genomic_DNA"/>
</dbReference>
<dbReference type="RefSeq" id="WP_174404366.1">
    <property type="nucleotide sequence ID" value="NZ_BLVO01000012.1"/>
</dbReference>
<evidence type="ECO:0000256" key="1">
    <source>
        <dbReference type="ARBA" id="ARBA00022485"/>
    </source>
</evidence>
<evidence type="ECO:0000256" key="2">
    <source>
        <dbReference type="ARBA" id="ARBA00022723"/>
    </source>
</evidence>
<dbReference type="SUPFAM" id="SSF54862">
    <property type="entry name" value="4Fe-4S ferredoxins"/>
    <property type="match status" value="1"/>
</dbReference>
<evidence type="ECO:0000259" key="5">
    <source>
        <dbReference type="PROSITE" id="PS51379"/>
    </source>
</evidence>
<feature type="domain" description="4Fe-4S ferredoxin-type" evidence="5">
    <location>
        <begin position="10"/>
        <end position="40"/>
    </location>
</feature>
<reference evidence="6 7" key="1">
    <citation type="submission" date="2020-05" db="EMBL/GenBank/DDBJ databases">
        <title>Draft genome sequence of Desulfovibrio sp. strain HN2T.</title>
        <authorList>
            <person name="Ueno A."/>
            <person name="Tamazawa S."/>
            <person name="Tamamura S."/>
            <person name="Murakami T."/>
            <person name="Kiyama T."/>
            <person name="Inomata H."/>
            <person name="Amano Y."/>
            <person name="Miyakawa K."/>
            <person name="Tamaki H."/>
            <person name="Naganuma T."/>
            <person name="Kaneko K."/>
        </authorList>
    </citation>
    <scope>NUCLEOTIDE SEQUENCE [LARGE SCALE GENOMIC DNA]</scope>
    <source>
        <strain evidence="6 7">HN2</strain>
    </source>
</reference>
<dbReference type="GO" id="GO:0046872">
    <property type="term" value="F:metal ion binding"/>
    <property type="evidence" value="ECO:0007669"/>
    <property type="project" value="UniProtKB-KW"/>
</dbReference>
<dbReference type="PANTHER" id="PTHR43177">
    <property type="entry name" value="PROTEIN NRFC"/>
    <property type="match status" value="1"/>
</dbReference>
<organism evidence="6 7">
    <name type="scientific">Desulfovibrio subterraneus</name>
    <dbReference type="NCBI Taxonomy" id="2718620"/>
    <lineage>
        <taxon>Bacteria</taxon>
        <taxon>Pseudomonadati</taxon>
        <taxon>Thermodesulfobacteriota</taxon>
        <taxon>Desulfovibrionia</taxon>
        <taxon>Desulfovibrionales</taxon>
        <taxon>Desulfovibrionaceae</taxon>
        <taxon>Desulfovibrio</taxon>
    </lineage>
</organism>
<evidence type="ECO:0000313" key="7">
    <source>
        <dbReference type="Proteomes" id="UP000503840"/>
    </source>
</evidence>
<keyword evidence="1" id="KW-0004">4Fe-4S</keyword>
<gene>
    <name evidence="6" type="primary">qrcC</name>
    <name evidence="6" type="ORF">DSM101010T_10410</name>
</gene>